<evidence type="ECO:0000256" key="1">
    <source>
        <dbReference type="SAM" id="MobiDB-lite"/>
    </source>
</evidence>
<protein>
    <submittedName>
        <fullName evidence="2">Uncharacterized protein</fullName>
    </submittedName>
</protein>
<feature type="compositionally biased region" description="Low complexity" evidence="1">
    <location>
        <begin position="185"/>
        <end position="201"/>
    </location>
</feature>
<feature type="compositionally biased region" description="Polar residues" evidence="1">
    <location>
        <begin position="251"/>
        <end position="262"/>
    </location>
</feature>
<keyword evidence="3" id="KW-1185">Reference proteome</keyword>
<feature type="region of interest" description="Disordered" evidence="1">
    <location>
        <begin position="641"/>
        <end position="753"/>
    </location>
</feature>
<feature type="compositionally biased region" description="Polar residues" evidence="1">
    <location>
        <begin position="744"/>
        <end position="753"/>
    </location>
</feature>
<feature type="compositionally biased region" description="Basic residues" evidence="1">
    <location>
        <begin position="659"/>
        <end position="670"/>
    </location>
</feature>
<organism evidence="2 3">
    <name type="scientific">Filobasidium floriforme</name>
    <dbReference type="NCBI Taxonomy" id="5210"/>
    <lineage>
        <taxon>Eukaryota</taxon>
        <taxon>Fungi</taxon>
        <taxon>Dikarya</taxon>
        <taxon>Basidiomycota</taxon>
        <taxon>Agaricomycotina</taxon>
        <taxon>Tremellomycetes</taxon>
        <taxon>Filobasidiales</taxon>
        <taxon>Filobasidiaceae</taxon>
        <taxon>Filobasidium</taxon>
    </lineage>
</organism>
<feature type="compositionally biased region" description="Polar residues" evidence="1">
    <location>
        <begin position="374"/>
        <end position="385"/>
    </location>
</feature>
<feature type="compositionally biased region" description="Low complexity" evidence="1">
    <location>
        <begin position="676"/>
        <end position="686"/>
    </location>
</feature>
<sequence>MARSDLPQLQTNLDRVIEKGSLASSFATLTPVDDDAPRESFDFTGEYAQLNENGCRQSFLAELDRLGLVIDETDNIPEAKGAKEIQPTITKRSSLNRDFKFGRPAPAPLERAQSAIPSGGIPFVPRHSQHLPDDSLFSFASMSSVGRVVDTGISGNFVNLFEREFAAAQNPRPTQLHSAHKSWTDSLRSSVGRSRGSIDSIDSALENTRGSRHRRKNSSVDSAHSAMRRIGRPGVDSDRMFKTNCLYSIAGSPSNSQASPSEAKTLGKGSVRGPGNAKPSYDTLLDYKPSGSKLDSLYDQTRQSTISQGDDSLFSTSSRNQSFSLFRPRPISCISDRSEVDSSSQDASPLARKSGEMLRRSQDVERRGGHDRQQSTVDQSRSSRTLEAIGDDSFTSIESTNKPLPPRNSFSRSIQARLSSTPRLISPSGSEPSSKPSTDVQSIISAMLDPPVTKPMREPKVRTASQVESGIQAQDDRRNGWEKRETMDSLVSKYTSGSSRDSMKRWVDWQREAELEIEKSKMAWADTDASRAVVDKFKPPSNLEDVARLIQISRYVNTPLAEASPGKQIARRAQVPMDAFDKAIAESAVQPPQHRPAALPTKFQRTDTAGTIASITGSITPSTPSGLFSFAMTQPVRESPVRLPLVDTSNVHGTSPSRRSPRKSLTKKNTKTIGPVRSRVTSTASARRAKLGWGRRRDSATAPVPKVSGPRTPSKRSSGEDDERRQDNGPLLDDRRRSGYKARNSLNRRSIRA</sequence>
<dbReference type="EMBL" id="JABELV010000006">
    <property type="protein sequence ID" value="KAG7571485.1"/>
    <property type="molecule type" value="Genomic_DNA"/>
</dbReference>
<comment type="caution">
    <text evidence="2">The sequence shown here is derived from an EMBL/GenBank/DDBJ whole genome shotgun (WGS) entry which is preliminary data.</text>
</comment>
<evidence type="ECO:0000313" key="3">
    <source>
        <dbReference type="Proteomes" id="UP000812966"/>
    </source>
</evidence>
<feature type="compositionally biased region" description="Low complexity" evidence="1">
    <location>
        <begin position="426"/>
        <end position="437"/>
    </location>
</feature>
<feature type="compositionally biased region" description="Polar residues" evidence="1">
    <location>
        <begin position="393"/>
        <end position="423"/>
    </location>
</feature>
<feature type="compositionally biased region" description="Polar residues" evidence="1">
    <location>
        <begin position="647"/>
        <end position="658"/>
    </location>
</feature>
<accession>A0A8K0JR88</accession>
<feature type="region of interest" description="Disordered" evidence="1">
    <location>
        <begin position="250"/>
        <end position="295"/>
    </location>
</feature>
<evidence type="ECO:0000313" key="2">
    <source>
        <dbReference type="EMBL" id="KAG7571485.1"/>
    </source>
</evidence>
<feature type="compositionally biased region" description="Basic and acidic residues" evidence="1">
    <location>
        <begin position="717"/>
        <end position="737"/>
    </location>
</feature>
<dbReference type="Proteomes" id="UP000812966">
    <property type="component" value="Unassembled WGS sequence"/>
</dbReference>
<feature type="region of interest" description="Disordered" evidence="1">
    <location>
        <begin position="336"/>
        <end position="484"/>
    </location>
</feature>
<feature type="compositionally biased region" description="Polar residues" evidence="1">
    <location>
        <begin position="463"/>
        <end position="472"/>
    </location>
</feature>
<name>A0A8K0JR88_9TREE</name>
<dbReference type="AlphaFoldDB" id="A0A8K0JR88"/>
<feature type="compositionally biased region" description="Basic and acidic residues" evidence="1">
    <location>
        <begin position="474"/>
        <end position="484"/>
    </location>
</feature>
<reference evidence="2" key="1">
    <citation type="submission" date="2020-04" db="EMBL/GenBank/DDBJ databases">
        <title>Analysis of mating type loci in Filobasidium floriforme.</title>
        <authorList>
            <person name="Nowrousian M."/>
        </authorList>
    </citation>
    <scope>NUCLEOTIDE SEQUENCE</scope>
    <source>
        <strain evidence="2">CBS 6242</strain>
    </source>
</reference>
<feature type="region of interest" description="Disordered" evidence="1">
    <location>
        <begin position="170"/>
        <end position="237"/>
    </location>
</feature>
<proteinExistence type="predicted"/>
<gene>
    <name evidence="2" type="ORF">FFLO_00501</name>
</gene>
<feature type="compositionally biased region" description="Basic and acidic residues" evidence="1">
    <location>
        <begin position="353"/>
        <end position="373"/>
    </location>
</feature>